<evidence type="ECO:0008006" key="3">
    <source>
        <dbReference type="Google" id="ProtNLM"/>
    </source>
</evidence>
<proteinExistence type="predicted"/>
<dbReference type="NCBIfam" id="NF038106">
    <property type="entry name" value="gamma_NF038106"/>
    <property type="match status" value="1"/>
</dbReference>
<reference evidence="1 2" key="1">
    <citation type="submission" date="2018-01" db="EMBL/GenBank/DDBJ databases">
        <title>The draft genome sequence of Halioglobus lutimaris HF004.</title>
        <authorList>
            <person name="Du Z.-J."/>
            <person name="Shi M.-J."/>
        </authorList>
    </citation>
    <scope>NUCLEOTIDE SEQUENCE [LARGE SCALE GENOMIC DNA]</scope>
    <source>
        <strain evidence="1 2">HF004</strain>
    </source>
</reference>
<dbReference type="AlphaFoldDB" id="A0A2N5X6A4"/>
<dbReference type="OrthoDB" id="5736604at2"/>
<evidence type="ECO:0000313" key="1">
    <source>
        <dbReference type="EMBL" id="PLW70007.1"/>
    </source>
</evidence>
<dbReference type="EMBL" id="PKUS01000003">
    <property type="protein sequence ID" value="PLW70007.1"/>
    <property type="molecule type" value="Genomic_DNA"/>
</dbReference>
<dbReference type="InterPro" id="IPR047742">
    <property type="entry name" value="PA4642-like"/>
</dbReference>
<name>A0A2N5X6A4_9GAMM</name>
<dbReference type="RefSeq" id="WP_075998613.1">
    <property type="nucleotide sequence ID" value="NZ_PKUS01000003.1"/>
</dbReference>
<keyword evidence="2" id="KW-1185">Reference proteome</keyword>
<evidence type="ECO:0000313" key="2">
    <source>
        <dbReference type="Proteomes" id="UP000235005"/>
    </source>
</evidence>
<protein>
    <recommendedName>
        <fullName evidence="3">Aminopeptidase</fullName>
    </recommendedName>
</protein>
<sequence length="96" mass="11125">MKKDKQKVLDEVWTEDHVRSFLNVRPHDESNEDFHMLLKAYQSMRASDFELFVRFFGEQNRNINAQDREGRTALEIISGHRRGGDYAAILQAAGAT</sequence>
<dbReference type="Proteomes" id="UP000235005">
    <property type="component" value="Unassembled WGS sequence"/>
</dbReference>
<comment type="caution">
    <text evidence="1">The sequence shown here is derived from an EMBL/GenBank/DDBJ whole genome shotgun (WGS) entry which is preliminary data.</text>
</comment>
<organism evidence="1 2">
    <name type="scientific">Pseudohalioglobus lutimaris</name>
    <dbReference type="NCBI Taxonomy" id="1737061"/>
    <lineage>
        <taxon>Bacteria</taxon>
        <taxon>Pseudomonadati</taxon>
        <taxon>Pseudomonadota</taxon>
        <taxon>Gammaproteobacteria</taxon>
        <taxon>Cellvibrionales</taxon>
        <taxon>Halieaceae</taxon>
        <taxon>Pseudohalioglobus</taxon>
    </lineage>
</organism>
<accession>A0A2N5X6A4</accession>
<gene>
    <name evidence="1" type="ORF">C0039_05675</name>
</gene>